<keyword evidence="6 10" id="KW-0051">Antiviral defense</keyword>
<keyword evidence="5 10" id="KW-0460">Magnesium</keyword>
<keyword evidence="7 10" id="KW-0238">DNA-binding</keyword>
<sequence length="346" mass="40009">MTIMKNKFNGINKGAFSMSHVYITEDGAKISKRGGHFILSRNSEVLFEIPEEGLESLTLIGRVQLSATVIERLLQKEIPVTWLSKGGYFFGRLESTRHCNAVKQAKQVVLTGGSLYLSMGKSMIEAKIHNQQVLLRRYNRELESDSVRQKIEQLSRIKHKIMQVPNRSELMGNEGLAARIYFDALSELIEPEFRFNGRTKRPPQDPFNAVIGFGYTLLLYELYTALSNVGLHPYFGCLHALKHRHPALASDLMEEWRPVIIDSLAMSLFNRHQLKAEHFERTEDGVYLNREGRYTFLQAYEKRLRTSNKYSDEKQSFRQSLVNRAEMYSLAIMEDDESCYQPMRLR</sequence>
<accession>E2ZE67</accession>
<evidence type="ECO:0000256" key="5">
    <source>
        <dbReference type="ARBA" id="ARBA00022842"/>
    </source>
</evidence>
<evidence type="ECO:0000256" key="7">
    <source>
        <dbReference type="ARBA" id="ARBA00023125"/>
    </source>
</evidence>
<proteinExistence type="inferred from homology"/>
<dbReference type="InterPro" id="IPR002729">
    <property type="entry name" value="CRISPR-assoc_Cas1"/>
</dbReference>
<evidence type="ECO:0000256" key="9">
    <source>
        <dbReference type="ARBA" id="ARBA00038592"/>
    </source>
</evidence>
<comment type="subunit">
    <text evidence="9 10">Homodimer, forms a heterotetramer with a Cas2 homodimer.</text>
</comment>
<evidence type="ECO:0000256" key="4">
    <source>
        <dbReference type="ARBA" id="ARBA00022801"/>
    </source>
</evidence>
<dbReference type="GO" id="GO:0043571">
    <property type="term" value="P:maintenance of CRISPR repeat elements"/>
    <property type="evidence" value="ECO:0007669"/>
    <property type="project" value="UniProtKB-UniRule"/>
</dbReference>
<gene>
    <name evidence="10 11" type="primary">cas1</name>
    <name evidence="11" type="ORF">HMPREF9429_01769</name>
</gene>
<dbReference type="STRING" id="706434.HMPREF9429_01769"/>
<feature type="binding site" evidence="10">
    <location>
        <position position="174"/>
    </location>
    <ligand>
        <name>Mn(2+)</name>
        <dbReference type="ChEBI" id="CHEBI:29035"/>
    </ligand>
</feature>
<keyword evidence="2 10" id="KW-0479">Metal-binding</keyword>
<dbReference type="eggNOG" id="COG1518">
    <property type="taxonomic scope" value="Bacteria"/>
</dbReference>
<keyword evidence="8 10" id="KW-0464">Manganese</keyword>
<evidence type="ECO:0000313" key="12">
    <source>
        <dbReference type="Proteomes" id="UP000003195"/>
    </source>
</evidence>
<comment type="caution">
    <text evidence="11">The sequence shown here is derived from an EMBL/GenBank/DDBJ whole genome shotgun (WGS) entry which is preliminary data.</text>
</comment>
<keyword evidence="12" id="KW-1185">Reference proteome</keyword>
<dbReference type="InterPro" id="IPR042211">
    <property type="entry name" value="CRISPR-assoc_Cas1_N"/>
</dbReference>
<dbReference type="HOGENOM" id="CLU_052779_1_1_9"/>
<comment type="function">
    <text evidence="10">CRISPR (clustered regularly interspaced short palindromic repeat), is an adaptive immune system that provides protection against mobile genetic elements (viruses, transposable elements and conjugative plasmids). CRISPR clusters contain spacers, sequences complementary to antecedent mobile elements, and target invading nucleic acids. CRISPR clusters are transcribed and processed into CRISPR RNA (crRNA). Acts as a dsDNA endonuclease. Involved in the integration of spacer DNA into the CRISPR cassette.</text>
</comment>
<dbReference type="Pfam" id="PF01867">
    <property type="entry name" value="Cas_Cas1"/>
    <property type="match status" value="1"/>
</dbReference>
<evidence type="ECO:0000313" key="11">
    <source>
        <dbReference type="EMBL" id="EFQ03341.1"/>
    </source>
</evidence>
<dbReference type="AlphaFoldDB" id="E2ZE67"/>
<dbReference type="GO" id="GO:0004519">
    <property type="term" value="F:endonuclease activity"/>
    <property type="evidence" value="ECO:0007669"/>
    <property type="project" value="UniProtKB-UniRule"/>
</dbReference>
<evidence type="ECO:0000256" key="8">
    <source>
        <dbReference type="ARBA" id="ARBA00023211"/>
    </source>
</evidence>
<organism evidence="11 12">
    <name type="scientific">Megasphaera micronuciformis F0359</name>
    <dbReference type="NCBI Taxonomy" id="706434"/>
    <lineage>
        <taxon>Bacteria</taxon>
        <taxon>Bacillati</taxon>
        <taxon>Bacillota</taxon>
        <taxon>Negativicutes</taxon>
        <taxon>Veillonellales</taxon>
        <taxon>Veillonellaceae</taxon>
        <taxon>Megasphaera</taxon>
    </lineage>
</organism>
<dbReference type="InterPro" id="IPR050646">
    <property type="entry name" value="Cas1"/>
</dbReference>
<feature type="binding site" evidence="10">
    <location>
        <position position="254"/>
    </location>
    <ligand>
        <name>Mn(2+)</name>
        <dbReference type="ChEBI" id="CHEBI:29035"/>
    </ligand>
</feature>
<keyword evidence="3 10" id="KW-0255">Endonuclease</keyword>
<dbReference type="CDD" id="cd09634">
    <property type="entry name" value="Cas1_I-II-III"/>
    <property type="match status" value="1"/>
</dbReference>
<evidence type="ECO:0000256" key="3">
    <source>
        <dbReference type="ARBA" id="ARBA00022759"/>
    </source>
</evidence>
<dbReference type="HAMAP" id="MF_01470">
    <property type="entry name" value="Cas1"/>
    <property type="match status" value="1"/>
</dbReference>
<dbReference type="GO" id="GO:0016787">
    <property type="term" value="F:hydrolase activity"/>
    <property type="evidence" value="ECO:0007669"/>
    <property type="project" value="UniProtKB-KW"/>
</dbReference>
<dbReference type="PANTHER" id="PTHR34353">
    <property type="entry name" value="CRISPR-ASSOCIATED ENDONUCLEASE CAS1 1"/>
    <property type="match status" value="1"/>
</dbReference>
<dbReference type="Gene3D" id="1.20.120.920">
    <property type="entry name" value="CRISPR-associated endonuclease Cas1, C-terminal domain"/>
    <property type="match status" value="1"/>
</dbReference>
<evidence type="ECO:0000256" key="1">
    <source>
        <dbReference type="ARBA" id="ARBA00022722"/>
    </source>
</evidence>
<dbReference type="GO" id="GO:0046872">
    <property type="term" value="F:metal ion binding"/>
    <property type="evidence" value="ECO:0007669"/>
    <property type="project" value="UniProtKB-UniRule"/>
</dbReference>
<feature type="binding site" evidence="10">
    <location>
        <position position="239"/>
    </location>
    <ligand>
        <name>Mn(2+)</name>
        <dbReference type="ChEBI" id="CHEBI:29035"/>
    </ligand>
</feature>
<dbReference type="PANTHER" id="PTHR34353:SF2">
    <property type="entry name" value="CRISPR-ASSOCIATED ENDONUCLEASE CAS1 1"/>
    <property type="match status" value="1"/>
</dbReference>
<evidence type="ECO:0000256" key="6">
    <source>
        <dbReference type="ARBA" id="ARBA00023118"/>
    </source>
</evidence>
<dbReference type="InterPro" id="IPR042206">
    <property type="entry name" value="CRISPR-assoc_Cas1_C"/>
</dbReference>
<keyword evidence="4 10" id="KW-0378">Hydrolase</keyword>
<protein>
    <recommendedName>
        <fullName evidence="10">CRISPR-associated endonuclease Cas1</fullName>
        <ecNumber evidence="10">3.1.-.-</ecNumber>
    </recommendedName>
</protein>
<reference evidence="11 12" key="1">
    <citation type="submission" date="2010-08" db="EMBL/GenBank/DDBJ databases">
        <authorList>
            <person name="Weinstock G."/>
            <person name="Sodergren E."/>
            <person name="Clifton S."/>
            <person name="Fulton L."/>
            <person name="Fulton B."/>
            <person name="Courtney L."/>
            <person name="Fronick C."/>
            <person name="Harrison M."/>
            <person name="Strong C."/>
            <person name="Farmer C."/>
            <person name="Delahaunty K."/>
            <person name="Markovic C."/>
            <person name="Hall O."/>
            <person name="Minx P."/>
            <person name="Tomlinson C."/>
            <person name="Mitreva M."/>
            <person name="Hou S."/>
            <person name="Chen J."/>
            <person name="Wollam A."/>
            <person name="Pepin K.H."/>
            <person name="Johnson M."/>
            <person name="Bhonagiri V."/>
            <person name="Zhang X."/>
            <person name="Suruliraj S."/>
            <person name="Warren W."/>
            <person name="Chinwalla A."/>
            <person name="Mardis E.R."/>
            <person name="Wilson R.K."/>
        </authorList>
    </citation>
    <scope>NUCLEOTIDE SEQUENCE [LARGE SCALE GENOMIC DNA]</scope>
    <source>
        <strain evidence="11 12">F0359</strain>
    </source>
</reference>
<evidence type="ECO:0000256" key="10">
    <source>
        <dbReference type="HAMAP-Rule" id="MF_01470"/>
    </source>
</evidence>
<dbReference type="GO" id="GO:0051607">
    <property type="term" value="P:defense response to virus"/>
    <property type="evidence" value="ECO:0007669"/>
    <property type="project" value="UniProtKB-UniRule"/>
</dbReference>
<evidence type="ECO:0000256" key="2">
    <source>
        <dbReference type="ARBA" id="ARBA00022723"/>
    </source>
</evidence>
<comment type="similarity">
    <text evidence="10">Belongs to the CRISPR-associated endonuclease Cas1 family.</text>
</comment>
<comment type="cofactor">
    <cofactor evidence="10">
        <name>Mg(2+)</name>
        <dbReference type="ChEBI" id="CHEBI:18420"/>
    </cofactor>
    <cofactor evidence="10">
        <name>Mn(2+)</name>
        <dbReference type="ChEBI" id="CHEBI:29035"/>
    </cofactor>
</comment>
<dbReference type="Proteomes" id="UP000003195">
    <property type="component" value="Unassembled WGS sequence"/>
</dbReference>
<dbReference type="EC" id="3.1.-.-" evidence="10"/>
<dbReference type="GO" id="GO:0003677">
    <property type="term" value="F:DNA binding"/>
    <property type="evidence" value="ECO:0007669"/>
    <property type="project" value="UniProtKB-KW"/>
</dbReference>
<name>E2ZE67_9FIRM</name>
<dbReference type="Gene3D" id="3.100.10.20">
    <property type="entry name" value="CRISPR-associated endonuclease Cas1, N-terminal domain"/>
    <property type="match status" value="1"/>
</dbReference>
<dbReference type="NCBIfam" id="TIGR00287">
    <property type="entry name" value="cas1"/>
    <property type="match status" value="1"/>
</dbReference>
<keyword evidence="1 10" id="KW-0540">Nuclease</keyword>
<dbReference type="EMBL" id="AECS01000049">
    <property type="protein sequence ID" value="EFQ03341.1"/>
    <property type="molecule type" value="Genomic_DNA"/>
</dbReference>